<dbReference type="Proteomes" id="UP001141552">
    <property type="component" value="Unassembled WGS sequence"/>
</dbReference>
<reference evidence="1" key="2">
    <citation type="journal article" date="2023" name="Plants (Basel)">
        <title>Annotation of the Turnera subulata (Passifloraceae) Draft Genome Reveals the S-Locus Evolved after the Divergence of Turneroideae from Passifloroideae in a Stepwise Manner.</title>
        <authorList>
            <person name="Henning P.M."/>
            <person name="Roalson E.H."/>
            <person name="Mir W."/>
            <person name="McCubbin A.G."/>
            <person name="Shore J.S."/>
        </authorList>
    </citation>
    <scope>NUCLEOTIDE SEQUENCE</scope>
    <source>
        <strain evidence="1">F60SS</strain>
    </source>
</reference>
<dbReference type="SUPFAM" id="SSF52096">
    <property type="entry name" value="ClpP/crotonase"/>
    <property type="match status" value="1"/>
</dbReference>
<evidence type="ECO:0000313" key="2">
    <source>
        <dbReference type="Proteomes" id="UP001141552"/>
    </source>
</evidence>
<gene>
    <name evidence="1" type="ORF">Tsubulata_043860</name>
</gene>
<dbReference type="PANTHER" id="PTHR11941:SF75">
    <property type="entry name" value="ENOYL-COA HYDRATASE_ISOMERASE FAMILY PROTEIN"/>
    <property type="match status" value="1"/>
</dbReference>
<dbReference type="GO" id="GO:0004165">
    <property type="term" value="F:delta(3)-delta(2)-enoyl-CoA isomerase activity"/>
    <property type="evidence" value="ECO:0007669"/>
    <property type="project" value="TreeGrafter"/>
</dbReference>
<dbReference type="EMBL" id="JAKUCV010006212">
    <property type="protein sequence ID" value="KAJ4828301.1"/>
    <property type="molecule type" value="Genomic_DNA"/>
</dbReference>
<reference evidence="1" key="1">
    <citation type="submission" date="2022-02" db="EMBL/GenBank/DDBJ databases">
        <authorList>
            <person name="Henning P.M."/>
            <person name="McCubbin A.G."/>
            <person name="Shore J.S."/>
        </authorList>
    </citation>
    <scope>NUCLEOTIDE SEQUENCE</scope>
    <source>
        <strain evidence="1">F60SS</strain>
        <tissue evidence="1">Leaves</tissue>
    </source>
</reference>
<name>A0A9Q0J3J8_9ROSI</name>
<dbReference type="InterPro" id="IPR029045">
    <property type="entry name" value="ClpP/crotonase-like_dom_sf"/>
</dbReference>
<dbReference type="AlphaFoldDB" id="A0A9Q0J3J8"/>
<dbReference type="Gene3D" id="3.90.226.10">
    <property type="entry name" value="2-enoyl-CoA Hydratase, Chain A, domain 1"/>
    <property type="match status" value="1"/>
</dbReference>
<organism evidence="1 2">
    <name type="scientific">Turnera subulata</name>
    <dbReference type="NCBI Taxonomy" id="218843"/>
    <lineage>
        <taxon>Eukaryota</taxon>
        <taxon>Viridiplantae</taxon>
        <taxon>Streptophyta</taxon>
        <taxon>Embryophyta</taxon>
        <taxon>Tracheophyta</taxon>
        <taxon>Spermatophyta</taxon>
        <taxon>Magnoliopsida</taxon>
        <taxon>eudicotyledons</taxon>
        <taxon>Gunneridae</taxon>
        <taxon>Pentapetalae</taxon>
        <taxon>rosids</taxon>
        <taxon>fabids</taxon>
        <taxon>Malpighiales</taxon>
        <taxon>Passifloraceae</taxon>
        <taxon>Turnera</taxon>
    </lineage>
</organism>
<sequence>MERVALMVDQFKHAEAELISLSMPTVASVQGHAAAAAGMALALCHEYVLMRSGRGLMYMSEVDIGMSFLDCFSALFRAKVGSVPAQRAVLLGGAKVKGEEAVRMGTVDSAHGSEGELSEATMRLGEELAKRKWDGEVYGEIRKKSLYPDLCNILGLDPVKVISKL</sequence>
<evidence type="ECO:0000313" key="1">
    <source>
        <dbReference type="EMBL" id="KAJ4828301.1"/>
    </source>
</evidence>
<proteinExistence type="predicted"/>
<dbReference type="GO" id="GO:0005777">
    <property type="term" value="C:peroxisome"/>
    <property type="evidence" value="ECO:0007669"/>
    <property type="project" value="TreeGrafter"/>
</dbReference>
<protein>
    <submittedName>
        <fullName evidence="1">Uncharacterized protein</fullName>
    </submittedName>
</protein>
<dbReference type="InterPro" id="IPR001753">
    <property type="entry name" value="Enoyl-CoA_hydra/iso"/>
</dbReference>
<comment type="caution">
    <text evidence="1">The sequence shown here is derived from an EMBL/GenBank/DDBJ whole genome shotgun (WGS) entry which is preliminary data.</text>
</comment>
<dbReference type="PANTHER" id="PTHR11941">
    <property type="entry name" value="ENOYL-COA HYDRATASE-RELATED"/>
    <property type="match status" value="1"/>
</dbReference>
<dbReference type="OrthoDB" id="1729460at2759"/>
<dbReference type="Pfam" id="PF00378">
    <property type="entry name" value="ECH_1"/>
    <property type="match status" value="1"/>
</dbReference>
<dbReference type="GO" id="GO:0006635">
    <property type="term" value="P:fatty acid beta-oxidation"/>
    <property type="evidence" value="ECO:0007669"/>
    <property type="project" value="TreeGrafter"/>
</dbReference>
<accession>A0A9Q0J3J8</accession>
<keyword evidence="2" id="KW-1185">Reference proteome</keyword>